<feature type="region of interest" description="Disordered" evidence="6">
    <location>
        <begin position="295"/>
        <end position="316"/>
    </location>
</feature>
<reference evidence="10 11" key="1">
    <citation type="submission" date="2018-03" db="EMBL/GenBank/DDBJ databases">
        <title>Chitinolytic properties of Streptosporangium nondiastaticum TBG75A20.</title>
        <authorList>
            <person name="Gayathri V."/>
            <person name="Shiburaj S."/>
        </authorList>
    </citation>
    <scope>NUCLEOTIDE SEQUENCE [LARGE SCALE GENOMIC DNA]</scope>
    <source>
        <strain evidence="10 11">TBG75A20</strain>
    </source>
</reference>
<evidence type="ECO:0000256" key="2">
    <source>
        <dbReference type="ARBA" id="ARBA00011344"/>
    </source>
</evidence>
<dbReference type="InterPro" id="IPR014284">
    <property type="entry name" value="RNA_pol_sigma-70_dom"/>
</dbReference>
<dbReference type="InterPro" id="IPR013325">
    <property type="entry name" value="RNA_pol_sigma_r2"/>
</dbReference>
<evidence type="ECO:0000256" key="3">
    <source>
        <dbReference type="ARBA" id="ARBA00023015"/>
    </source>
</evidence>
<accession>A0A9X7JIM0</accession>
<evidence type="ECO:0000259" key="8">
    <source>
        <dbReference type="Pfam" id="PF08281"/>
    </source>
</evidence>
<dbReference type="InterPro" id="IPR007627">
    <property type="entry name" value="RNA_pol_sigma70_r2"/>
</dbReference>
<evidence type="ECO:0000259" key="7">
    <source>
        <dbReference type="Pfam" id="PF04542"/>
    </source>
</evidence>
<evidence type="ECO:0000256" key="6">
    <source>
        <dbReference type="SAM" id="MobiDB-lite"/>
    </source>
</evidence>
<evidence type="ECO:0000256" key="4">
    <source>
        <dbReference type="ARBA" id="ARBA00023082"/>
    </source>
</evidence>
<dbReference type="OrthoDB" id="3211555at2"/>
<name>A0A9X7JIM0_9ACTN</name>
<evidence type="ECO:0000256" key="1">
    <source>
        <dbReference type="ARBA" id="ARBA00010641"/>
    </source>
</evidence>
<dbReference type="AlphaFoldDB" id="A0A9X7JIM0"/>
<organism evidence="10 11">
    <name type="scientific">Streptosporangium nondiastaticum</name>
    <dbReference type="NCBI Taxonomy" id="35764"/>
    <lineage>
        <taxon>Bacteria</taxon>
        <taxon>Bacillati</taxon>
        <taxon>Actinomycetota</taxon>
        <taxon>Actinomycetes</taxon>
        <taxon>Streptosporangiales</taxon>
        <taxon>Streptosporangiaceae</taxon>
        <taxon>Streptosporangium</taxon>
    </lineage>
</organism>
<dbReference type="GO" id="GO:0016987">
    <property type="term" value="F:sigma factor activity"/>
    <property type="evidence" value="ECO:0007669"/>
    <property type="project" value="UniProtKB-KW"/>
</dbReference>
<evidence type="ECO:0000313" key="11">
    <source>
        <dbReference type="Proteomes" id="UP000242427"/>
    </source>
</evidence>
<dbReference type="InterPro" id="IPR052704">
    <property type="entry name" value="ECF_Sigma-70_Domain"/>
</dbReference>
<keyword evidence="4" id="KW-0731">Sigma factor</keyword>
<sequence>MAPLADFEKHRPQLWAVAYRITGSVADTEDALQETWMRWQLLPDDEAANPAAYLTTVVSRICLDQLGSARSRRETYVGPWLPEPIVGTVLGTVPGPEDRVTLDETVGIALLTVLEKLTPAERTAFVLHDVFSMPFTEISEVVGRTPTSVRQLASRARKRVRAESPRCSVDRAEHRRAVDAFLAAVMNGDFESLLSVLDPDVVWRSDGGGKVSAARRPVCGHENVARFAQGISRGFDPLSMRVLVRDVNGAPGIVSVDLAQGRVMVFAFTVHEGRITEVYAVANPDKLRHLRHLRHPDQLGHPDHPGHPEYLDPQGL</sequence>
<evidence type="ECO:0000256" key="5">
    <source>
        <dbReference type="ARBA" id="ARBA00023163"/>
    </source>
</evidence>
<keyword evidence="11" id="KW-1185">Reference proteome</keyword>
<dbReference type="RefSeq" id="WP_106681981.1">
    <property type="nucleotide sequence ID" value="NZ_PXWG01000202.1"/>
</dbReference>
<dbReference type="NCBIfam" id="NF007214">
    <property type="entry name" value="PRK09636.1"/>
    <property type="match status" value="1"/>
</dbReference>
<dbReference type="Gene3D" id="1.10.1740.10">
    <property type="match status" value="1"/>
</dbReference>
<dbReference type="InterPro" id="IPR036388">
    <property type="entry name" value="WH-like_DNA-bd_sf"/>
</dbReference>
<dbReference type="SUPFAM" id="SSF88659">
    <property type="entry name" value="Sigma3 and sigma4 domains of RNA polymerase sigma factors"/>
    <property type="match status" value="1"/>
</dbReference>
<dbReference type="Pfam" id="PF08281">
    <property type="entry name" value="Sigma70_r4_2"/>
    <property type="match status" value="1"/>
</dbReference>
<proteinExistence type="inferred from homology"/>
<dbReference type="NCBIfam" id="TIGR02937">
    <property type="entry name" value="sigma70-ECF"/>
    <property type="match status" value="1"/>
</dbReference>
<evidence type="ECO:0000313" key="10">
    <source>
        <dbReference type="EMBL" id="PSJ24357.1"/>
    </source>
</evidence>
<keyword evidence="5" id="KW-0804">Transcription</keyword>
<keyword evidence="3" id="KW-0805">Transcription regulation</keyword>
<dbReference type="InterPro" id="IPR032710">
    <property type="entry name" value="NTF2-like_dom_sf"/>
</dbReference>
<feature type="domain" description="RNA polymerase sigma-70 region 2" evidence="7">
    <location>
        <begin position="7"/>
        <end position="70"/>
    </location>
</feature>
<dbReference type="Pfam" id="PF12680">
    <property type="entry name" value="SnoaL_2"/>
    <property type="match status" value="1"/>
</dbReference>
<dbReference type="CDD" id="cd06171">
    <property type="entry name" value="Sigma70_r4"/>
    <property type="match status" value="1"/>
</dbReference>
<dbReference type="SUPFAM" id="SSF54427">
    <property type="entry name" value="NTF2-like"/>
    <property type="match status" value="1"/>
</dbReference>
<comment type="caution">
    <text evidence="10">The sequence shown here is derived from an EMBL/GenBank/DDBJ whole genome shotgun (WGS) entry which is preliminary data.</text>
</comment>
<comment type="similarity">
    <text evidence="1">Belongs to the sigma-70 factor family. ECF subfamily.</text>
</comment>
<dbReference type="InterPro" id="IPR013249">
    <property type="entry name" value="RNA_pol_sigma70_r4_t2"/>
</dbReference>
<dbReference type="SUPFAM" id="SSF88946">
    <property type="entry name" value="Sigma2 domain of RNA polymerase sigma factors"/>
    <property type="match status" value="1"/>
</dbReference>
<protein>
    <submittedName>
        <fullName evidence="10">RNA polymerase sigma-70 factor</fullName>
    </submittedName>
</protein>
<dbReference type="Gene3D" id="1.10.10.10">
    <property type="entry name" value="Winged helix-like DNA-binding domain superfamily/Winged helix DNA-binding domain"/>
    <property type="match status" value="1"/>
</dbReference>
<dbReference type="InterPro" id="IPR013324">
    <property type="entry name" value="RNA_pol_sigma_r3/r4-like"/>
</dbReference>
<dbReference type="Proteomes" id="UP000242427">
    <property type="component" value="Unassembled WGS sequence"/>
</dbReference>
<evidence type="ECO:0000259" key="9">
    <source>
        <dbReference type="Pfam" id="PF12680"/>
    </source>
</evidence>
<dbReference type="GO" id="GO:0003677">
    <property type="term" value="F:DNA binding"/>
    <property type="evidence" value="ECO:0007669"/>
    <property type="project" value="InterPro"/>
</dbReference>
<dbReference type="Gene3D" id="3.10.450.50">
    <property type="match status" value="1"/>
</dbReference>
<feature type="domain" description="RNA polymerase sigma factor 70 region 4 type 2" evidence="8">
    <location>
        <begin position="109"/>
        <end position="159"/>
    </location>
</feature>
<dbReference type="Pfam" id="PF04542">
    <property type="entry name" value="Sigma70_r2"/>
    <property type="match status" value="1"/>
</dbReference>
<dbReference type="PANTHER" id="PTHR30173">
    <property type="entry name" value="SIGMA 19 FACTOR"/>
    <property type="match status" value="1"/>
</dbReference>
<feature type="domain" description="SnoaL-like" evidence="9">
    <location>
        <begin position="178"/>
        <end position="277"/>
    </location>
</feature>
<dbReference type="PANTHER" id="PTHR30173:SF43">
    <property type="entry name" value="ECF RNA POLYMERASE SIGMA FACTOR SIGI-RELATED"/>
    <property type="match status" value="1"/>
</dbReference>
<gene>
    <name evidence="10" type="ORF">B7P34_33815</name>
</gene>
<dbReference type="InterPro" id="IPR037401">
    <property type="entry name" value="SnoaL-like"/>
</dbReference>
<feature type="compositionally biased region" description="Basic and acidic residues" evidence="6">
    <location>
        <begin position="295"/>
        <end position="310"/>
    </location>
</feature>
<comment type="subunit">
    <text evidence="2">Interacts transiently with the RNA polymerase catalytic core formed by RpoA, RpoB, RpoC and RpoZ (2 alpha, 1 beta, 1 beta' and 1 omega subunit) to form the RNA polymerase holoenzyme that can initiate transcription.</text>
</comment>
<dbReference type="EMBL" id="PXWG01000202">
    <property type="protein sequence ID" value="PSJ24357.1"/>
    <property type="molecule type" value="Genomic_DNA"/>
</dbReference>
<dbReference type="GO" id="GO:0006352">
    <property type="term" value="P:DNA-templated transcription initiation"/>
    <property type="evidence" value="ECO:0007669"/>
    <property type="project" value="InterPro"/>
</dbReference>